<evidence type="ECO:0000313" key="3">
    <source>
        <dbReference type="Proteomes" id="UP000481288"/>
    </source>
</evidence>
<dbReference type="AlphaFoldDB" id="A0A7D8UVF9"/>
<dbReference type="PANTHER" id="PTHR42040">
    <property type="entry name" value="INNER KINETOCHORE SUBUNIT FTA4"/>
    <property type="match status" value="1"/>
</dbReference>
<name>A0A7D8UVF9_9HELO</name>
<dbReference type="OrthoDB" id="21214at2759"/>
<evidence type="ECO:0000256" key="1">
    <source>
        <dbReference type="SAM" id="Coils"/>
    </source>
</evidence>
<evidence type="ECO:0000313" key="2">
    <source>
        <dbReference type="EMBL" id="TVY47478.1"/>
    </source>
</evidence>
<proteinExistence type="predicted"/>
<dbReference type="GO" id="GO:0031511">
    <property type="term" value="C:Mis6-Sim4 complex"/>
    <property type="evidence" value="ECO:0007669"/>
    <property type="project" value="InterPro"/>
</dbReference>
<comment type="caution">
    <text evidence="2">The sequence shown here is derived from an EMBL/GenBank/DDBJ whole genome shotgun (WGS) entry which is preliminary data.</text>
</comment>
<protein>
    <submittedName>
        <fullName evidence="2">Inner kinetochore subunit fta4</fullName>
    </submittedName>
</protein>
<dbReference type="Proteomes" id="UP000481288">
    <property type="component" value="Unassembled WGS sequence"/>
</dbReference>
<sequence length="219" mass="24799">MTSNTPTIIDLKTTFLRTQIQTLSQPLRAPSSLPETDEDAPLRQRNIDDALQKLNAQVKKHNRLAYGPQAMRHVAEQVDRLYWNAGERNVLGGIGEDWAERGCDFRKEDIIDQLPSTWSEEAEVEAPAKAARYTELQTRLEELNQRRREKREVLERLRAMSALLEPVAEGGGVQGNLVTRKGEVEVELERMKLLMVRVQRGVQGLGGVEVEDMDIDVEG</sequence>
<feature type="non-terminal residue" evidence="2">
    <location>
        <position position="219"/>
    </location>
</feature>
<feature type="coiled-coil region" evidence="1">
    <location>
        <begin position="133"/>
        <end position="160"/>
    </location>
</feature>
<dbReference type="Pfam" id="PF13093">
    <property type="entry name" value="FTA4"/>
    <property type="match status" value="1"/>
</dbReference>
<keyword evidence="3" id="KW-1185">Reference proteome</keyword>
<reference evidence="2 3" key="1">
    <citation type="submission" date="2018-05" db="EMBL/GenBank/DDBJ databases">
        <title>Whole genome sequencing for identification of molecular markers to develop diagnostic detection tools for the regulated plant pathogen Lachnellula willkommii.</title>
        <authorList>
            <person name="Giroux E."/>
            <person name="Bilodeau G."/>
        </authorList>
    </citation>
    <scope>NUCLEOTIDE SEQUENCE [LARGE SCALE GENOMIC DNA]</scope>
    <source>
        <strain evidence="2 3">CBS 625.97</strain>
    </source>
</reference>
<dbReference type="PANTHER" id="PTHR42040:SF1">
    <property type="entry name" value="INNER KINETOCHORE SUBUNIT FTA4"/>
    <property type="match status" value="1"/>
</dbReference>
<organism evidence="2 3">
    <name type="scientific">Lachnellula cervina</name>
    <dbReference type="NCBI Taxonomy" id="1316786"/>
    <lineage>
        <taxon>Eukaryota</taxon>
        <taxon>Fungi</taxon>
        <taxon>Dikarya</taxon>
        <taxon>Ascomycota</taxon>
        <taxon>Pezizomycotina</taxon>
        <taxon>Leotiomycetes</taxon>
        <taxon>Helotiales</taxon>
        <taxon>Lachnaceae</taxon>
        <taxon>Lachnellula</taxon>
    </lineage>
</organism>
<accession>A0A7D8UVF9</accession>
<dbReference type="InterPro" id="IPR025207">
    <property type="entry name" value="Sim4_Fta4"/>
</dbReference>
<gene>
    <name evidence="2" type="primary">fta4</name>
    <name evidence="2" type="ORF">LCER1_G009103</name>
</gene>
<dbReference type="EMBL" id="QGMG01001494">
    <property type="protein sequence ID" value="TVY47478.1"/>
    <property type="molecule type" value="Genomic_DNA"/>
</dbReference>
<keyword evidence="1" id="KW-0175">Coiled coil</keyword>